<evidence type="ECO:0000256" key="6">
    <source>
        <dbReference type="SAM" id="Phobius"/>
    </source>
</evidence>
<evidence type="ECO:0000256" key="5">
    <source>
        <dbReference type="ARBA" id="ARBA00023136"/>
    </source>
</evidence>
<evidence type="ECO:0000313" key="9">
    <source>
        <dbReference type="Proteomes" id="UP000198863"/>
    </source>
</evidence>
<feature type="domain" description="Type II secretion system protein GspF" evidence="7">
    <location>
        <begin position="158"/>
        <end position="283"/>
    </location>
</feature>
<dbReference type="PANTHER" id="PTHR35007">
    <property type="entry name" value="INTEGRAL MEMBRANE PROTEIN-RELATED"/>
    <property type="match status" value="1"/>
</dbReference>
<dbReference type="Pfam" id="PF00482">
    <property type="entry name" value="T2SSF"/>
    <property type="match status" value="1"/>
</dbReference>
<gene>
    <name evidence="8" type="ORF">SAMN05660324_2854</name>
</gene>
<reference evidence="9" key="1">
    <citation type="submission" date="2016-10" db="EMBL/GenBank/DDBJ databases">
        <authorList>
            <person name="Varghese N."/>
            <person name="Submissions S."/>
        </authorList>
    </citation>
    <scope>NUCLEOTIDE SEQUENCE [LARGE SCALE GENOMIC DNA]</scope>
    <source>
        <strain evidence="9">DSM 44526</strain>
    </source>
</reference>
<dbReference type="GO" id="GO:0005886">
    <property type="term" value="C:plasma membrane"/>
    <property type="evidence" value="ECO:0007669"/>
    <property type="project" value="UniProtKB-SubCell"/>
</dbReference>
<evidence type="ECO:0000256" key="4">
    <source>
        <dbReference type="ARBA" id="ARBA00022989"/>
    </source>
</evidence>
<evidence type="ECO:0000256" key="1">
    <source>
        <dbReference type="ARBA" id="ARBA00004651"/>
    </source>
</evidence>
<feature type="transmembrane region" description="Helical" evidence="6">
    <location>
        <begin position="268"/>
        <end position="288"/>
    </location>
</feature>
<dbReference type="InterPro" id="IPR018076">
    <property type="entry name" value="T2SS_GspF_dom"/>
</dbReference>
<dbReference type="Proteomes" id="UP000198863">
    <property type="component" value="Unassembled WGS sequence"/>
</dbReference>
<dbReference type="RefSeq" id="WP_242658383.1">
    <property type="nucleotide sequence ID" value="NZ_FNCF01000004.1"/>
</dbReference>
<protein>
    <submittedName>
        <fullName evidence="8">Tight adherence protein C</fullName>
    </submittedName>
</protein>
<keyword evidence="4 6" id="KW-1133">Transmembrane helix</keyword>
<dbReference type="PANTHER" id="PTHR35007:SF2">
    <property type="entry name" value="PILUS ASSEMBLE PROTEIN"/>
    <property type="match status" value="1"/>
</dbReference>
<feature type="transmembrane region" description="Helical" evidence="6">
    <location>
        <begin position="94"/>
        <end position="112"/>
    </location>
</feature>
<evidence type="ECO:0000259" key="7">
    <source>
        <dbReference type="Pfam" id="PF00482"/>
    </source>
</evidence>
<sequence length="295" mass="31621">MSPMLLAASAALALPLGLAVYALTATSRRPLAVAARNLSRGLGSSTPQFGSLESRGNGRTAFLRTVTPEREARRVRRLLQGAGHPAGWTMTRVLTAKPLLAIGVGLVALLVVETRPGFLTALVAAAVTAGSYWVPDAILKGRGDERQAQLTRELPDVLDQMTIAVEAGLGFEAAMTWVATNGNGVLAEEFRRTLADVNVGRPRREAYDALVVRAKSDDLRRFVAAINQADSYGIAMADVLRVQASEMRIKRRQRAEEKAMKVPVKVSFPLMLCILPALLIVVLGPAFMNLGDVLG</sequence>
<evidence type="ECO:0000256" key="3">
    <source>
        <dbReference type="ARBA" id="ARBA00022692"/>
    </source>
</evidence>
<proteinExistence type="predicted"/>
<keyword evidence="5 6" id="KW-0472">Membrane</keyword>
<accession>A0A1G7V2B8</accession>
<organism evidence="8 9">
    <name type="scientific">Klenkia brasiliensis</name>
    <dbReference type="NCBI Taxonomy" id="333142"/>
    <lineage>
        <taxon>Bacteria</taxon>
        <taxon>Bacillati</taxon>
        <taxon>Actinomycetota</taxon>
        <taxon>Actinomycetes</taxon>
        <taxon>Geodermatophilales</taxon>
        <taxon>Geodermatophilaceae</taxon>
        <taxon>Klenkia</taxon>
    </lineage>
</organism>
<dbReference type="EMBL" id="FNCF01000004">
    <property type="protein sequence ID" value="SDG53110.1"/>
    <property type="molecule type" value="Genomic_DNA"/>
</dbReference>
<name>A0A1G7V2B8_9ACTN</name>
<evidence type="ECO:0000313" key="8">
    <source>
        <dbReference type="EMBL" id="SDG53110.1"/>
    </source>
</evidence>
<keyword evidence="3 6" id="KW-0812">Transmembrane</keyword>
<evidence type="ECO:0000256" key="2">
    <source>
        <dbReference type="ARBA" id="ARBA00022475"/>
    </source>
</evidence>
<keyword evidence="9" id="KW-1185">Reference proteome</keyword>
<dbReference type="AlphaFoldDB" id="A0A1G7V2B8"/>
<keyword evidence="2" id="KW-1003">Cell membrane</keyword>
<comment type="subcellular location">
    <subcellularLocation>
        <location evidence="1">Cell membrane</location>
        <topology evidence="1">Multi-pass membrane protein</topology>
    </subcellularLocation>
</comment>